<evidence type="ECO:0000313" key="1">
    <source>
        <dbReference type="EMBL" id="DAF55249.1"/>
    </source>
</evidence>
<protein>
    <submittedName>
        <fullName evidence="1">Uncharacterized protein</fullName>
    </submittedName>
</protein>
<reference evidence="1" key="1">
    <citation type="journal article" date="2021" name="Proc. Natl. Acad. Sci. U.S.A.">
        <title>A Catalog of Tens of Thousands of Viruses from Human Metagenomes Reveals Hidden Associations with Chronic Diseases.</title>
        <authorList>
            <person name="Tisza M.J."/>
            <person name="Buck C.B."/>
        </authorList>
    </citation>
    <scope>NUCLEOTIDE SEQUENCE</scope>
    <source>
        <strain evidence="1">CtZHD14</strain>
    </source>
</reference>
<dbReference type="EMBL" id="BK032687">
    <property type="protein sequence ID" value="DAF55249.1"/>
    <property type="molecule type" value="Genomic_DNA"/>
</dbReference>
<proteinExistence type="predicted"/>
<sequence>MLITKNQLDTDLLTNSNIEDLILRLKQELTERENTEIEAVRDKAIKALREFIQLGGYVYIEAYDSYNNDGYLEAECSLPQGVRPDSDNFKCIKIDAD</sequence>
<name>A0A8S5SW68_9CAUD</name>
<accession>A0A8S5SW68</accession>
<organism evidence="1">
    <name type="scientific">Siphoviridae sp. ctZHD14</name>
    <dbReference type="NCBI Taxonomy" id="2827891"/>
    <lineage>
        <taxon>Viruses</taxon>
        <taxon>Duplodnaviria</taxon>
        <taxon>Heunggongvirae</taxon>
        <taxon>Uroviricota</taxon>
        <taxon>Caudoviricetes</taxon>
    </lineage>
</organism>